<dbReference type="Pfam" id="PF00356">
    <property type="entry name" value="LacI"/>
    <property type="match status" value="1"/>
</dbReference>
<dbReference type="Pfam" id="PF13377">
    <property type="entry name" value="Peripla_BP_3"/>
    <property type="match status" value="1"/>
</dbReference>
<dbReference type="AlphaFoldDB" id="A0A096CT97"/>
<dbReference type="PRINTS" id="PR00036">
    <property type="entry name" value="HTHLACI"/>
</dbReference>
<name>A0A096CT97_9FIRM</name>
<dbReference type="RefSeq" id="WP_035164389.1">
    <property type="nucleotide sequence ID" value="NZ_AZTB01000060.1"/>
</dbReference>
<evidence type="ECO:0000259" key="4">
    <source>
        <dbReference type="PROSITE" id="PS50932"/>
    </source>
</evidence>
<dbReference type="SUPFAM" id="SSF53822">
    <property type="entry name" value="Periplasmic binding protein-like I"/>
    <property type="match status" value="1"/>
</dbReference>
<sequence>MKNITMSDIAKLAGVSVKTVSRVINNSSNVKEETRQKVLKVIKEQGYQVNILARGLRQKETKTIIVFIDKHSGGYWSIWHNEIVQELIKQSKQRGYKIVISPSSAEGCLDDDTDGFYLLKSRMADGAIIFDNIKNDIRINYLRENEIPFVIIGKDITYSDTCYVDLNNYKAGYMGGKYLINKGYKNIVFFLGDENFIVNKERSKGFIDACKEKINIKQSVLFNISSLDTAYQETVKILRKNKPDAFFVSGDERALGVYKAINEMGLSIPDEIAVLGIDNIQLCEYVYPALSSIDQPKKEFGSQAINILLELIDKKCKITKRVLIEPRLVIRNST</sequence>
<dbReference type="InterPro" id="IPR000843">
    <property type="entry name" value="HTH_LacI"/>
</dbReference>
<evidence type="ECO:0000256" key="2">
    <source>
        <dbReference type="ARBA" id="ARBA00023125"/>
    </source>
</evidence>
<dbReference type="PANTHER" id="PTHR30146:SF109">
    <property type="entry name" value="HTH-TYPE TRANSCRIPTIONAL REGULATOR GALS"/>
    <property type="match status" value="1"/>
</dbReference>
<dbReference type="GO" id="GO:0000976">
    <property type="term" value="F:transcription cis-regulatory region binding"/>
    <property type="evidence" value="ECO:0007669"/>
    <property type="project" value="TreeGrafter"/>
</dbReference>
<keyword evidence="3" id="KW-0804">Transcription</keyword>
<keyword evidence="1" id="KW-0805">Transcription regulation</keyword>
<dbReference type="InterPro" id="IPR028082">
    <property type="entry name" value="Peripla_BP_I"/>
</dbReference>
<dbReference type="CDD" id="cd01392">
    <property type="entry name" value="HTH_LacI"/>
    <property type="match status" value="1"/>
</dbReference>
<dbReference type="Gene3D" id="1.10.260.40">
    <property type="entry name" value="lambda repressor-like DNA-binding domains"/>
    <property type="match status" value="1"/>
</dbReference>
<proteinExistence type="predicted"/>
<dbReference type="Proteomes" id="UP000029622">
    <property type="component" value="Unassembled WGS sequence"/>
</dbReference>
<feature type="domain" description="HTH cro/C1-type" evidence="5">
    <location>
        <begin position="2"/>
        <end position="48"/>
    </location>
</feature>
<dbReference type="InterPro" id="IPR046335">
    <property type="entry name" value="LacI/GalR-like_sensor"/>
</dbReference>
<dbReference type="SUPFAM" id="SSF47413">
    <property type="entry name" value="lambda repressor-like DNA-binding domains"/>
    <property type="match status" value="1"/>
</dbReference>
<evidence type="ECO:0000313" key="7">
    <source>
        <dbReference type="Proteomes" id="UP000029622"/>
    </source>
</evidence>
<dbReference type="PROSITE" id="PS00356">
    <property type="entry name" value="HTH_LACI_1"/>
    <property type="match status" value="1"/>
</dbReference>
<dbReference type="GO" id="GO:0003700">
    <property type="term" value="F:DNA-binding transcription factor activity"/>
    <property type="evidence" value="ECO:0007669"/>
    <property type="project" value="TreeGrafter"/>
</dbReference>
<dbReference type="EMBL" id="AZTB01000060">
    <property type="protein sequence ID" value="KGG79774.1"/>
    <property type="molecule type" value="Genomic_DNA"/>
</dbReference>
<accession>A0A096CT97</accession>
<evidence type="ECO:0000256" key="1">
    <source>
        <dbReference type="ARBA" id="ARBA00023015"/>
    </source>
</evidence>
<reference evidence="6 7" key="1">
    <citation type="submission" date="2013-12" db="EMBL/GenBank/DDBJ databases">
        <title>Draft genome sequence of Caloranaerobacter sp. H53214.</title>
        <authorList>
            <person name="Jiang L.J."/>
            <person name="Shao Z.Z."/>
            <person name="Long M.N."/>
        </authorList>
    </citation>
    <scope>NUCLEOTIDE SEQUENCE [LARGE SCALE GENOMIC DNA]</scope>
    <source>
        <strain evidence="6 7">H53214</strain>
    </source>
</reference>
<keyword evidence="2" id="KW-0238">DNA-binding</keyword>
<dbReference type="CDD" id="cd06267">
    <property type="entry name" value="PBP1_LacI_sugar_binding-like"/>
    <property type="match status" value="1"/>
</dbReference>
<comment type="caution">
    <text evidence="6">The sequence shown here is derived from an EMBL/GenBank/DDBJ whole genome shotgun (WGS) entry which is preliminary data.</text>
</comment>
<dbReference type="PROSITE" id="PS50932">
    <property type="entry name" value="HTH_LACI_2"/>
    <property type="match status" value="1"/>
</dbReference>
<dbReference type="PANTHER" id="PTHR30146">
    <property type="entry name" value="LACI-RELATED TRANSCRIPTIONAL REPRESSOR"/>
    <property type="match status" value="1"/>
</dbReference>
<evidence type="ECO:0000259" key="5">
    <source>
        <dbReference type="PROSITE" id="PS50943"/>
    </source>
</evidence>
<feature type="domain" description="HTH lacI-type" evidence="4">
    <location>
        <begin position="4"/>
        <end position="58"/>
    </location>
</feature>
<evidence type="ECO:0000256" key="3">
    <source>
        <dbReference type="ARBA" id="ARBA00023163"/>
    </source>
</evidence>
<organism evidence="6 7">
    <name type="scientific">Caloranaerobacter azorensis H53214</name>
    <dbReference type="NCBI Taxonomy" id="1156417"/>
    <lineage>
        <taxon>Bacteria</taxon>
        <taxon>Bacillati</taxon>
        <taxon>Bacillota</taxon>
        <taxon>Tissierellia</taxon>
        <taxon>Tissierellales</taxon>
        <taxon>Thermohalobacteraceae</taxon>
        <taxon>Caloranaerobacter</taxon>
    </lineage>
</organism>
<dbReference type="InterPro" id="IPR001387">
    <property type="entry name" value="Cro/C1-type_HTH"/>
</dbReference>
<dbReference type="InterPro" id="IPR010982">
    <property type="entry name" value="Lambda_DNA-bd_dom_sf"/>
</dbReference>
<dbReference type="Gene3D" id="3.40.50.2300">
    <property type="match status" value="2"/>
</dbReference>
<dbReference type="STRING" id="1156417.Y919_10045"/>
<evidence type="ECO:0000313" key="6">
    <source>
        <dbReference type="EMBL" id="KGG79774.1"/>
    </source>
</evidence>
<protein>
    <submittedName>
        <fullName evidence="6">LacI family transcriptional regulator</fullName>
    </submittedName>
</protein>
<gene>
    <name evidence="6" type="ORF">Y919_10045</name>
</gene>
<dbReference type="SMART" id="SM00354">
    <property type="entry name" value="HTH_LACI"/>
    <property type="match status" value="1"/>
</dbReference>
<dbReference type="PROSITE" id="PS50943">
    <property type="entry name" value="HTH_CROC1"/>
    <property type="match status" value="1"/>
</dbReference>